<dbReference type="HOGENOM" id="CLU_3167312_0_0_7"/>
<accession>I4C4W6</accession>
<dbReference type="KEGG" id="dti:Desti_1899"/>
<dbReference type="Proteomes" id="UP000006055">
    <property type="component" value="Chromosome"/>
</dbReference>
<reference evidence="2" key="1">
    <citation type="submission" date="2012-06" db="EMBL/GenBank/DDBJ databases">
        <title>Complete sequence of chromosome of Desulfomonile tiedjei DSM 6799.</title>
        <authorList>
            <person name="Lucas S."/>
            <person name="Copeland A."/>
            <person name="Lapidus A."/>
            <person name="Glavina del Rio T."/>
            <person name="Dalin E."/>
            <person name="Tice H."/>
            <person name="Bruce D."/>
            <person name="Goodwin L."/>
            <person name="Pitluck S."/>
            <person name="Peters L."/>
            <person name="Ovchinnikova G."/>
            <person name="Zeytun A."/>
            <person name="Lu M."/>
            <person name="Kyrpides N."/>
            <person name="Mavromatis K."/>
            <person name="Ivanova N."/>
            <person name="Brettin T."/>
            <person name="Detter J.C."/>
            <person name="Han C."/>
            <person name="Larimer F."/>
            <person name="Land M."/>
            <person name="Hauser L."/>
            <person name="Markowitz V."/>
            <person name="Cheng J.-F."/>
            <person name="Hugenholtz P."/>
            <person name="Woyke T."/>
            <person name="Wu D."/>
            <person name="Spring S."/>
            <person name="Schroeder M."/>
            <person name="Brambilla E."/>
            <person name="Klenk H.-P."/>
            <person name="Eisen J.A."/>
        </authorList>
    </citation>
    <scope>NUCLEOTIDE SEQUENCE [LARGE SCALE GENOMIC DNA]</scope>
    <source>
        <strain evidence="2">ATCC 49306 / DSM 6799 / DCB-1</strain>
    </source>
</reference>
<organism evidence="1 2">
    <name type="scientific">Desulfomonile tiedjei (strain ATCC 49306 / DSM 6799 / DCB-1)</name>
    <dbReference type="NCBI Taxonomy" id="706587"/>
    <lineage>
        <taxon>Bacteria</taxon>
        <taxon>Pseudomonadati</taxon>
        <taxon>Thermodesulfobacteriota</taxon>
        <taxon>Desulfomonilia</taxon>
        <taxon>Desulfomonilales</taxon>
        <taxon>Desulfomonilaceae</taxon>
        <taxon>Desulfomonile</taxon>
    </lineage>
</organism>
<dbReference type="EMBL" id="CP003360">
    <property type="protein sequence ID" value="AFM24607.1"/>
    <property type="molecule type" value="Genomic_DNA"/>
</dbReference>
<protein>
    <submittedName>
        <fullName evidence="1">Uncharacterized protein</fullName>
    </submittedName>
</protein>
<evidence type="ECO:0000313" key="1">
    <source>
        <dbReference type="EMBL" id="AFM24607.1"/>
    </source>
</evidence>
<name>I4C4W6_DESTA</name>
<evidence type="ECO:0000313" key="2">
    <source>
        <dbReference type="Proteomes" id="UP000006055"/>
    </source>
</evidence>
<gene>
    <name evidence="1" type="ordered locus">Desti_1899</name>
</gene>
<keyword evidence="2" id="KW-1185">Reference proteome</keyword>
<dbReference type="AlphaFoldDB" id="I4C4W6"/>
<proteinExistence type="predicted"/>
<sequence length="47" mass="5460">MVRAMPPCRHVFNTINDIDKMDWQGETVSKVVIYPGSWHELLIIFTA</sequence>